<reference evidence="3" key="1">
    <citation type="journal article" date="2019" name="Int. J. Syst. Evol. Microbiol.">
        <title>The Global Catalogue of Microorganisms (GCM) 10K type strain sequencing project: providing services to taxonomists for standard genome sequencing and annotation.</title>
        <authorList>
            <consortium name="The Broad Institute Genomics Platform"/>
            <consortium name="The Broad Institute Genome Sequencing Center for Infectious Disease"/>
            <person name="Wu L."/>
            <person name="Ma J."/>
        </authorList>
    </citation>
    <scope>NUCLEOTIDE SEQUENCE [LARGE SCALE GENOMIC DNA]</scope>
    <source>
        <strain evidence="3">KACC 12649</strain>
    </source>
</reference>
<sequence length="213" mass="23746">MKRLLSATSGPANWPRWELAPANSRSITFLKVNSLKQRLAYFGISILIFAVIFFTFRSEQGVKFIWKVVHGNEKTWSGIVIRISGDEYFVPQSSGQSVLHIGDSAADALISVKQETKTANDQFVCIEQNCKVVQCSHVETRRLKVEGVPMTLFTYVEHLSDNENVLEHAYLIEGADVWVAYTGDQTRFPVHKSTIDKIVAGIARKVKLGSSAG</sequence>
<keyword evidence="3" id="KW-1185">Reference proteome</keyword>
<organism evidence="2 3">
    <name type="scientific">Massilia niabensis</name>
    <dbReference type="NCBI Taxonomy" id="544910"/>
    <lineage>
        <taxon>Bacteria</taxon>
        <taxon>Pseudomonadati</taxon>
        <taxon>Pseudomonadota</taxon>
        <taxon>Betaproteobacteria</taxon>
        <taxon>Burkholderiales</taxon>
        <taxon>Oxalobacteraceae</taxon>
        <taxon>Telluria group</taxon>
        <taxon>Massilia</taxon>
    </lineage>
</organism>
<comment type="caution">
    <text evidence="2">The sequence shown here is derived from an EMBL/GenBank/DDBJ whole genome shotgun (WGS) entry which is preliminary data.</text>
</comment>
<dbReference type="RefSeq" id="WP_379785247.1">
    <property type="nucleotide sequence ID" value="NZ_JBHSMU010000015.1"/>
</dbReference>
<evidence type="ECO:0000256" key="1">
    <source>
        <dbReference type="SAM" id="Phobius"/>
    </source>
</evidence>
<evidence type="ECO:0000313" key="3">
    <source>
        <dbReference type="Proteomes" id="UP001596050"/>
    </source>
</evidence>
<keyword evidence="1" id="KW-1133">Transmembrane helix</keyword>
<feature type="transmembrane region" description="Helical" evidence="1">
    <location>
        <begin position="39"/>
        <end position="56"/>
    </location>
</feature>
<accession>A0ABW0L8W9</accession>
<protein>
    <submittedName>
        <fullName evidence="2">Uncharacterized protein</fullName>
    </submittedName>
</protein>
<proteinExistence type="predicted"/>
<evidence type="ECO:0000313" key="2">
    <source>
        <dbReference type="EMBL" id="MFC5461801.1"/>
    </source>
</evidence>
<dbReference type="Proteomes" id="UP001596050">
    <property type="component" value="Unassembled WGS sequence"/>
</dbReference>
<keyword evidence="1" id="KW-0472">Membrane</keyword>
<name>A0ABW0L8W9_9BURK</name>
<gene>
    <name evidence="2" type="ORF">ACFPN5_18475</name>
</gene>
<keyword evidence="1" id="KW-0812">Transmembrane</keyword>
<dbReference type="EMBL" id="JBHSMU010000015">
    <property type="protein sequence ID" value="MFC5461801.1"/>
    <property type="molecule type" value="Genomic_DNA"/>
</dbReference>